<name>A0A2C6KXY8_9APIC</name>
<dbReference type="Proteomes" id="UP000221165">
    <property type="component" value="Unassembled WGS sequence"/>
</dbReference>
<dbReference type="VEuPathDB" id="ToxoDB:CSUI_005334"/>
<proteinExistence type="predicted"/>
<sequence>MATPLRTSNSPPNLFFSVYPCQSVLTRCALSLSVLAEAIETWEPLKRLRTLVAEGRLRLSPEDEKGLLGQAILRRHDGLQGARETGPSTQKTGSSGDGPAETGGSQRAQAGMPFSDLVFDPGDELPFSALPPEEPLFQLAAEVGAEELLQVPGLRTWIEETRGEAPPQKKLNTQMESTDGSDSPSMSGASANSPSYVSTTTSRSPDTDFGPLSDEQFLQLLSDVESKEDDIQTLDVLWQLPDLGYDIGSSWGPASTPAVFAPETPAAPPPQPAQFSDVVASSSPDEGAALRDTNTVHAGRGGSQAGPLAGEEWYRQEMGELQGFRLDSEVPSPQNAREPLDHLLGVSAAPGTSVPHPPSAQQSASGGVATGVLPDEALFAEGMASLRALGLTERSPDAESLLKQTELLRELTASTGARPLSVSGASSRYGSLQVARLRSIRREAAIQLEEAFSAAVAAAHQSGTVYENTRELWSRFRARLRELTTLTLLVVNQLQK</sequence>
<organism evidence="2 3">
    <name type="scientific">Cystoisospora suis</name>
    <dbReference type="NCBI Taxonomy" id="483139"/>
    <lineage>
        <taxon>Eukaryota</taxon>
        <taxon>Sar</taxon>
        <taxon>Alveolata</taxon>
        <taxon>Apicomplexa</taxon>
        <taxon>Conoidasida</taxon>
        <taxon>Coccidia</taxon>
        <taxon>Eucoccidiorida</taxon>
        <taxon>Eimeriorina</taxon>
        <taxon>Sarcocystidae</taxon>
        <taxon>Cystoisospora</taxon>
    </lineage>
</organism>
<evidence type="ECO:0000313" key="3">
    <source>
        <dbReference type="Proteomes" id="UP000221165"/>
    </source>
</evidence>
<feature type="compositionally biased region" description="Polar residues" evidence="1">
    <location>
        <begin position="170"/>
        <end position="204"/>
    </location>
</feature>
<gene>
    <name evidence="2" type="ORF">CSUI_005334</name>
</gene>
<dbReference type="RefSeq" id="XP_067922518.1">
    <property type="nucleotide sequence ID" value="XM_068065510.1"/>
</dbReference>
<reference evidence="2 3" key="1">
    <citation type="journal article" date="2017" name="Int. J. Parasitol.">
        <title>The genome of the protozoan parasite Cystoisospora suis and a reverse vaccinology approach to identify vaccine candidates.</title>
        <authorList>
            <person name="Palmieri N."/>
            <person name="Shrestha A."/>
            <person name="Ruttkowski B."/>
            <person name="Beck T."/>
            <person name="Vogl C."/>
            <person name="Tomley F."/>
            <person name="Blake D.P."/>
            <person name="Joachim A."/>
        </authorList>
    </citation>
    <scope>NUCLEOTIDE SEQUENCE [LARGE SCALE GENOMIC DNA]</scope>
    <source>
        <strain evidence="2 3">Wien I</strain>
    </source>
</reference>
<feature type="region of interest" description="Disordered" evidence="1">
    <location>
        <begin position="346"/>
        <end position="368"/>
    </location>
</feature>
<evidence type="ECO:0000313" key="2">
    <source>
        <dbReference type="EMBL" id="PHJ20832.1"/>
    </source>
</evidence>
<feature type="region of interest" description="Disordered" evidence="1">
    <location>
        <begin position="263"/>
        <end position="286"/>
    </location>
</feature>
<feature type="region of interest" description="Disordered" evidence="1">
    <location>
        <begin position="160"/>
        <end position="211"/>
    </location>
</feature>
<accession>A0A2C6KXY8</accession>
<keyword evidence="3" id="KW-1185">Reference proteome</keyword>
<dbReference type="GeneID" id="94428721"/>
<dbReference type="AlphaFoldDB" id="A0A2C6KXY8"/>
<evidence type="ECO:0000256" key="1">
    <source>
        <dbReference type="SAM" id="MobiDB-lite"/>
    </source>
</evidence>
<dbReference type="EMBL" id="MIGC01002578">
    <property type="protein sequence ID" value="PHJ20832.1"/>
    <property type="molecule type" value="Genomic_DNA"/>
</dbReference>
<protein>
    <submittedName>
        <fullName evidence="2">Uncharacterized protein</fullName>
    </submittedName>
</protein>
<comment type="caution">
    <text evidence="2">The sequence shown here is derived from an EMBL/GenBank/DDBJ whole genome shotgun (WGS) entry which is preliminary data.</text>
</comment>
<feature type="region of interest" description="Disordered" evidence="1">
    <location>
        <begin position="78"/>
        <end position="108"/>
    </location>
</feature>